<sequence length="90" mass="10130">MSLSFPCRYAFLPVSYPVRISRSNNPCFAVRSTSHRDTKQPCGIVELMLHLPDHTRTAPLLPTKKAPIPMVSMSAALFLSRRCFVLYPPP</sequence>
<evidence type="ECO:0000313" key="1">
    <source>
        <dbReference type="EMBL" id="CDY33971.1"/>
    </source>
</evidence>
<proteinExistence type="predicted"/>
<name>A0A078H812_BRANA</name>
<organism evidence="1 2">
    <name type="scientific">Brassica napus</name>
    <name type="common">Rape</name>
    <dbReference type="NCBI Taxonomy" id="3708"/>
    <lineage>
        <taxon>Eukaryota</taxon>
        <taxon>Viridiplantae</taxon>
        <taxon>Streptophyta</taxon>
        <taxon>Embryophyta</taxon>
        <taxon>Tracheophyta</taxon>
        <taxon>Spermatophyta</taxon>
        <taxon>Magnoliopsida</taxon>
        <taxon>eudicotyledons</taxon>
        <taxon>Gunneridae</taxon>
        <taxon>Pentapetalae</taxon>
        <taxon>rosids</taxon>
        <taxon>malvids</taxon>
        <taxon>Brassicales</taxon>
        <taxon>Brassicaceae</taxon>
        <taxon>Brassiceae</taxon>
        <taxon>Brassica</taxon>
    </lineage>
</organism>
<dbReference type="Proteomes" id="UP000028999">
    <property type="component" value="Unassembled WGS sequence"/>
</dbReference>
<evidence type="ECO:0000313" key="2">
    <source>
        <dbReference type="Proteomes" id="UP000028999"/>
    </source>
</evidence>
<gene>
    <name evidence="1" type="primary">BnaC02g43660D</name>
    <name evidence="1" type="ORF">GSBRNA2T00055810001</name>
</gene>
<accession>A0A078H812</accession>
<keyword evidence="2" id="KW-1185">Reference proteome</keyword>
<dbReference type="Gramene" id="CDY33971">
    <property type="protein sequence ID" value="CDY33971"/>
    <property type="gene ID" value="GSBRNA2T00055810001"/>
</dbReference>
<reference evidence="1 2" key="1">
    <citation type="journal article" date="2014" name="Science">
        <title>Plant genetics. Early allopolyploid evolution in the post-Neolithic Brassica napus oilseed genome.</title>
        <authorList>
            <person name="Chalhoub B."/>
            <person name="Denoeud F."/>
            <person name="Liu S."/>
            <person name="Parkin I.A."/>
            <person name="Tang H."/>
            <person name="Wang X."/>
            <person name="Chiquet J."/>
            <person name="Belcram H."/>
            <person name="Tong C."/>
            <person name="Samans B."/>
            <person name="Correa M."/>
            <person name="Da Silva C."/>
            <person name="Just J."/>
            <person name="Falentin C."/>
            <person name="Koh C.S."/>
            <person name="Le Clainche I."/>
            <person name="Bernard M."/>
            <person name="Bento P."/>
            <person name="Noel B."/>
            <person name="Labadie K."/>
            <person name="Alberti A."/>
            <person name="Charles M."/>
            <person name="Arnaud D."/>
            <person name="Guo H."/>
            <person name="Daviaud C."/>
            <person name="Alamery S."/>
            <person name="Jabbari K."/>
            <person name="Zhao M."/>
            <person name="Edger P.P."/>
            <person name="Chelaifa H."/>
            <person name="Tack D."/>
            <person name="Lassalle G."/>
            <person name="Mestiri I."/>
            <person name="Schnel N."/>
            <person name="Le Paslier M.C."/>
            <person name="Fan G."/>
            <person name="Renault V."/>
            <person name="Bayer P.E."/>
            <person name="Golicz A.A."/>
            <person name="Manoli S."/>
            <person name="Lee T.H."/>
            <person name="Thi V.H."/>
            <person name="Chalabi S."/>
            <person name="Hu Q."/>
            <person name="Fan C."/>
            <person name="Tollenaere R."/>
            <person name="Lu Y."/>
            <person name="Battail C."/>
            <person name="Shen J."/>
            <person name="Sidebottom C.H."/>
            <person name="Wang X."/>
            <person name="Canaguier A."/>
            <person name="Chauveau A."/>
            <person name="Berard A."/>
            <person name="Deniot G."/>
            <person name="Guan M."/>
            <person name="Liu Z."/>
            <person name="Sun F."/>
            <person name="Lim Y.P."/>
            <person name="Lyons E."/>
            <person name="Town C.D."/>
            <person name="Bancroft I."/>
            <person name="Wang X."/>
            <person name="Meng J."/>
            <person name="Ma J."/>
            <person name="Pires J.C."/>
            <person name="King G.J."/>
            <person name="Brunel D."/>
            <person name="Delourme R."/>
            <person name="Renard M."/>
            <person name="Aury J.M."/>
            <person name="Adams K.L."/>
            <person name="Batley J."/>
            <person name="Snowdon R.J."/>
            <person name="Tost J."/>
            <person name="Edwards D."/>
            <person name="Zhou Y."/>
            <person name="Hua W."/>
            <person name="Sharpe A.G."/>
            <person name="Paterson A.H."/>
            <person name="Guan C."/>
            <person name="Wincker P."/>
        </authorList>
    </citation>
    <scope>NUCLEOTIDE SEQUENCE [LARGE SCALE GENOMIC DNA]</scope>
    <source>
        <strain evidence="2">cv. Darmor-bzh</strain>
    </source>
</reference>
<dbReference type="AlphaFoldDB" id="A0A078H812"/>
<dbReference type="PaxDb" id="3708-A0A078H812"/>
<protein>
    <submittedName>
        <fullName evidence="1">BnaC02g43660D protein</fullName>
    </submittedName>
</protein>
<dbReference type="EMBL" id="LK032325">
    <property type="protein sequence ID" value="CDY33971.1"/>
    <property type="molecule type" value="Genomic_DNA"/>
</dbReference>